<accession>A0A0M9A931</accession>
<keyword evidence="3" id="KW-1185">Reference proteome</keyword>
<evidence type="ECO:0000313" key="3">
    <source>
        <dbReference type="Proteomes" id="UP000053105"/>
    </source>
</evidence>
<feature type="compositionally biased region" description="Basic and acidic residues" evidence="1">
    <location>
        <begin position="74"/>
        <end position="86"/>
    </location>
</feature>
<dbReference type="Gene3D" id="1.10.510.10">
    <property type="entry name" value="Transferase(Phosphotransferase) domain 1"/>
    <property type="match status" value="1"/>
</dbReference>
<sequence length="137" mass="15509">MKTNLFEIVEGVKRGGGSPLRPAIDESAVEEEVATLMRRCWAQDAADRPDFPALKQTIRKINKELDPSVIADGKSSDGRTEEEIKAARKGKTRQRATIGPELSSFDEDLMFFQNRLALFNVAYEEFEHFQIELCTLM</sequence>
<feature type="region of interest" description="Disordered" evidence="1">
    <location>
        <begin position="69"/>
        <end position="92"/>
    </location>
</feature>
<organism evidence="2 3">
    <name type="scientific">Melipona quadrifasciata</name>
    <dbReference type="NCBI Taxonomy" id="166423"/>
    <lineage>
        <taxon>Eukaryota</taxon>
        <taxon>Metazoa</taxon>
        <taxon>Ecdysozoa</taxon>
        <taxon>Arthropoda</taxon>
        <taxon>Hexapoda</taxon>
        <taxon>Insecta</taxon>
        <taxon>Pterygota</taxon>
        <taxon>Neoptera</taxon>
        <taxon>Endopterygota</taxon>
        <taxon>Hymenoptera</taxon>
        <taxon>Apocrita</taxon>
        <taxon>Aculeata</taxon>
        <taxon>Apoidea</taxon>
        <taxon>Anthophila</taxon>
        <taxon>Apidae</taxon>
        <taxon>Melipona</taxon>
    </lineage>
</organism>
<dbReference type="OrthoDB" id="7612471at2759"/>
<dbReference type="Proteomes" id="UP000053105">
    <property type="component" value="Unassembled WGS sequence"/>
</dbReference>
<name>A0A0M9A931_9HYME</name>
<protein>
    <submittedName>
        <fullName evidence="2">Atrial natriuretic peptide receptor 2</fullName>
    </submittedName>
</protein>
<gene>
    <name evidence="2" type="ORF">WN51_11317</name>
</gene>
<evidence type="ECO:0000313" key="2">
    <source>
        <dbReference type="EMBL" id="KOX79707.1"/>
    </source>
</evidence>
<keyword evidence="2" id="KW-0675">Receptor</keyword>
<dbReference type="AlphaFoldDB" id="A0A0M9A931"/>
<reference evidence="2 3" key="1">
    <citation type="submission" date="2015-07" db="EMBL/GenBank/DDBJ databases">
        <title>The genome of Melipona quadrifasciata.</title>
        <authorList>
            <person name="Pan H."/>
            <person name="Kapheim K."/>
        </authorList>
    </citation>
    <scope>NUCLEOTIDE SEQUENCE [LARGE SCALE GENOMIC DNA]</scope>
    <source>
        <strain evidence="2">0111107301</strain>
        <tissue evidence="2">Whole body</tissue>
    </source>
</reference>
<dbReference type="EMBL" id="KQ435710">
    <property type="protein sequence ID" value="KOX79707.1"/>
    <property type="molecule type" value="Genomic_DNA"/>
</dbReference>
<evidence type="ECO:0000256" key="1">
    <source>
        <dbReference type="SAM" id="MobiDB-lite"/>
    </source>
</evidence>
<proteinExistence type="predicted"/>
<dbReference type="STRING" id="166423.A0A0M9A931"/>